<feature type="region of interest" description="Disordered" evidence="1">
    <location>
        <begin position="36"/>
        <end position="73"/>
    </location>
</feature>
<protein>
    <submittedName>
        <fullName evidence="2">Uncharacterized protein</fullName>
    </submittedName>
</protein>
<dbReference type="Proteomes" id="UP001629156">
    <property type="component" value="Unassembled WGS sequence"/>
</dbReference>
<dbReference type="RefSeq" id="WP_408086014.1">
    <property type="nucleotide sequence ID" value="NZ_JBELPZ010000021.1"/>
</dbReference>
<evidence type="ECO:0000256" key="1">
    <source>
        <dbReference type="SAM" id="MobiDB-lite"/>
    </source>
</evidence>
<accession>A0ABW8Z1T0</accession>
<organism evidence="2 3">
    <name type="scientific">Flavobacterium rhizosphaerae</name>
    <dbReference type="NCBI Taxonomy" id="3163298"/>
    <lineage>
        <taxon>Bacteria</taxon>
        <taxon>Pseudomonadati</taxon>
        <taxon>Bacteroidota</taxon>
        <taxon>Flavobacteriia</taxon>
        <taxon>Flavobacteriales</taxon>
        <taxon>Flavobacteriaceae</taxon>
        <taxon>Flavobacterium</taxon>
    </lineage>
</organism>
<reference evidence="2 3" key="1">
    <citation type="submission" date="2024-06" db="EMBL/GenBank/DDBJ databases">
        <authorList>
            <person name="Kaempfer P."/>
            <person name="Viver T."/>
        </authorList>
    </citation>
    <scope>NUCLEOTIDE SEQUENCE [LARGE SCALE GENOMIC DNA]</scope>
    <source>
        <strain evidence="2 3">ST-119</strain>
    </source>
</reference>
<gene>
    <name evidence="2" type="ORF">ABS766_15035</name>
</gene>
<keyword evidence="3" id="KW-1185">Reference proteome</keyword>
<feature type="compositionally biased region" description="Polar residues" evidence="1">
    <location>
        <begin position="61"/>
        <end position="71"/>
    </location>
</feature>
<proteinExistence type="predicted"/>
<comment type="caution">
    <text evidence="2">The sequence shown here is derived from an EMBL/GenBank/DDBJ whole genome shotgun (WGS) entry which is preliminary data.</text>
</comment>
<evidence type="ECO:0000313" key="2">
    <source>
        <dbReference type="EMBL" id="MFL9845732.1"/>
    </source>
</evidence>
<name>A0ABW8Z1T0_9FLAO</name>
<evidence type="ECO:0000313" key="3">
    <source>
        <dbReference type="Proteomes" id="UP001629156"/>
    </source>
</evidence>
<sequence length="175" mass="19278">MSIIASIKGSHTHPAKNDRLAYIATGWQNAAPIKEAAPEKGKEANPTQVAATPEKEDKNYIASSGTPSTTYRKPVAAKKSANTRMVRINESIKSNNVVSVAYFDNDPQGHYYLTKRGNLVQVEGDKVYQVAKMYKSNKIGYNIMFADNNAHKIYIGRNGLLLNSTGNRVGYIKAR</sequence>
<dbReference type="EMBL" id="JBELPZ010000021">
    <property type="protein sequence ID" value="MFL9845732.1"/>
    <property type="molecule type" value="Genomic_DNA"/>
</dbReference>